<evidence type="ECO:0000256" key="3">
    <source>
        <dbReference type="ARBA" id="ARBA00004845"/>
    </source>
</evidence>
<gene>
    <name evidence="8" type="primary">kdsA</name>
    <name evidence="11" type="ordered locus">Isop_2040</name>
</gene>
<dbReference type="InterPro" id="IPR006269">
    <property type="entry name" value="KDO8P_synthase"/>
</dbReference>
<evidence type="ECO:0000256" key="9">
    <source>
        <dbReference type="SAM" id="MobiDB-lite"/>
    </source>
</evidence>
<comment type="pathway">
    <text evidence="3 8">Carbohydrate biosynthesis; 3-deoxy-D-manno-octulosonate biosynthesis; 3-deoxy-D-manno-octulosonate from D-ribulose 5-phosphate: step 2/3.</text>
</comment>
<dbReference type="STRING" id="575540.Isop_2040"/>
<dbReference type="InterPro" id="IPR013785">
    <property type="entry name" value="Aldolase_TIM"/>
</dbReference>
<dbReference type="EMBL" id="CP002353">
    <property type="protein sequence ID" value="ADV62620.1"/>
    <property type="molecule type" value="Genomic_DNA"/>
</dbReference>
<dbReference type="Pfam" id="PF00793">
    <property type="entry name" value="DAHP_synth_1"/>
    <property type="match status" value="1"/>
</dbReference>
<evidence type="ECO:0000256" key="1">
    <source>
        <dbReference type="ARBA" id="ARBA00004496"/>
    </source>
</evidence>
<dbReference type="KEGG" id="ipa:Isop_2040"/>
<dbReference type="FunCoup" id="E8R3N5">
    <property type="interactions" value="360"/>
</dbReference>
<keyword evidence="12" id="KW-1185">Reference proteome</keyword>
<comment type="similarity">
    <text evidence="4 8">Belongs to the KdsA family.</text>
</comment>
<feature type="region of interest" description="Disordered" evidence="9">
    <location>
        <begin position="1"/>
        <end position="32"/>
    </location>
</feature>
<evidence type="ECO:0000256" key="4">
    <source>
        <dbReference type="ARBA" id="ARBA00010499"/>
    </source>
</evidence>
<reference evidence="11 12" key="1">
    <citation type="journal article" date="2011" name="Stand. Genomic Sci.">
        <title>Complete genome sequence of Isosphaera pallida type strain (IS1B).</title>
        <authorList>
            <consortium name="US DOE Joint Genome Institute (JGI-PGF)"/>
            <person name="Goker M."/>
            <person name="Cleland D."/>
            <person name="Saunders E."/>
            <person name="Lapidus A."/>
            <person name="Nolan M."/>
            <person name="Lucas S."/>
            <person name="Hammon N."/>
            <person name="Deshpande S."/>
            <person name="Cheng J.F."/>
            <person name="Tapia R."/>
            <person name="Han C."/>
            <person name="Goodwin L."/>
            <person name="Pitluck S."/>
            <person name="Liolios K."/>
            <person name="Pagani I."/>
            <person name="Ivanova N."/>
            <person name="Mavromatis K."/>
            <person name="Pati A."/>
            <person name="Chen A."/>
            <person name="Palaniappan K."/>
            <person name="Land M."/>
            <person name="Hauser L."/>
            <person name="Chang Y.J."/>
            <person name="Jeffries C.D."/>
            <person name="Detter J.C."/>
            <person name="Beck B."/>
            <person name="Woyke T."/>
            <person name="Bristow J."/>
            <person name="Eisen J.A."/>
            <person name="Markowitz V."/>
            <person name="Hugenholtz P."/>
            <person name="Kyrpides N.C."/>
            <person name="Klenk H.P."/>
        </authorList>
    </citation>
    <scope>NUCLEOTIDE SEQUENCE [LARGE SCALE GENOMIC DNA]</scope>
    <source>
        <strain evidence="12">ATCC 43644 / DSM 9630 / IS1B</strain>
    </source>
</reference>
<dbReference type="NCBIfam" id="NF003543">
    <property type="entry name" value="PRK05198.1"/>
    <property type="match status" value="1"/>
</dbReference>
<evidence type="ECO:0000313" key="12">
    <source>
        <dbReference type="Proteomes" id="UP000008631"/>
    </source>
</evidence>
<dbReference type="GO" id="GO:0005737">
    <property type="term" value="C:cytoplasm"/>
    <property type="evidence" value="ECO:0007669"/>
    <property type="project" value="UniProtKB-SubCell"/>
</dbReference>
<evidence type="ECO:0000256" key="7">
    <source>
        <dbReference type="ARBA" id="ARBA00049112"/>
    </source>
</evidence>
<keyword evidence="8" id="KW-0448">Lipopolysaccharide biosynthesis</keyword>
<dbReference type="InterPro" id="IPR006218">
    <property type="entry name" value="DAHP1/KDSA"/>
</dbReference>
<dbReference type="GO" id="GO:0019294">
    <property type="term" value="P:keto-3-deoxy-D-manno-octulosonic acid biosynthetic process"/>
    <property type="evidence" value="ECO:0007669"/>
    <property type="project" value="UniProtKB-UniRule"/>
</dbReference>
<evidence type="ECO:0000256" key="5">
    <source>
        <dbReference type="ARBA" id="ARBA00022490"/>
    </source>
</evidence>
<dbReference type="InParanoid" id="E8R3N5"/>
<dbReference type="RefSeq" id="WP_013564908.1">
    <property type="nucleotide sequence ID" value="NC_014962.1"/>
</dbReference>
<evidence type="ECO:0000256" key="2">
    <source>
        <dbReference type="ARBA" id="ARBA00004756"/>
    </source>
</evidence>
<keyword evidence="5 8" id="KW-0963">Cytoplasm</keyword>
<dbReference type="HAMAP" id="MF_00056">
    <property type="entry name" value="KDO8P_synth"/>
    <property type="match status" value="1"/>
</dbReference>
<evidence type="ECO:0000256" key="8">
    <source>
        <dbReference type="HAMAP-Rule" id="MF_00056"/>
    </source>
</evidence>
<accession>E8R3N5</accession>
<dbReference type="AlphaFoldDB" id="E8R3N5"/>
<name>E8R3N5_ISOPI</name>
<protein>
    <recommendedName>
        <fullName evidence="8">2-dehydro-3-deoxyphosphooctonate aldolase</fullName>
        <ecNumber evidence="8">2.5.1.55</ecNumber>
    </recommendedName>
    <alternativeName>
        <fullName evidence="8">3-deoxy-D-manno-octulosonic acid 8-phosphate synthase</fullName>
    </alternativeName>
    <alternativeName>
        <fullName evidence="8">KDO-8-phosphate synthase</fullName>
        <shortName evidence="8">KDO 8-P synthase</shortName>
        <shortName evidence="8">KDOPS</shortName>
    </alternativeName>
    <alternativeName>
        <fullName evidence="8">Phospho-2-dehydro-3-deoxyoctonate aldolase</fullName>
    </alternativeName>
</protein>
<proteinExistence type="inferred from homology"/>
<dbReference type="eggNOG" id="COG2877">
    <property type="taxonomic scope" value="Bacteria"/>
</dbReference>
<comment type="subcellular location">
    <subcellularLocation>
        <location evidence="1 8">Cytoplasm</location>
    </subcellularLocation>
</comment>
<dbReference type="GO" id="GO:0008676">
    <property type="term" value="F:3-deoxy-8-phosphooctulonate synthase activity"/>
    <property type="evidence" value="ECO:0007669"/>
    <property type="project" value="UniProtKB-UniRule"/>
</dbReference>
<dbReference type="Proteomes" id="UP000008631">
    <property type="component" value="Chromosome"/>
</dbReference>
<sequence>MALTHSPLTADPGGSPPSAVTPPHVPRDPARVGGFGGSSIVEIGRGRGLVLIAGPCVMEPGDLSRRIAGRLAEIGDALKVPLIFKASFDKANRTSRSSYRGIGIDEGLKIFERIKAQTGLPVTTDIHESHQAATVAQVVDLLQIPAFLARQTDLLEAAAATGRAVNVKKGQFMAPWDMTHVVGKLTAAGARDLLLTERGTTFGYGRLVNDFRALPIMRATGAPVVFDATHSVQLPSAGAGVTQGEREMVPPLARAAVAVGVDALFLEVHPDPDHALSDGPNALKLDDLPELLKVCLALRAALG</sequence>
<dbReference type="UniPathway" id="UPA00030"/>
<dbReference type="HOGENOM" id="CLU_036666_0_0_0"/>
<evidence type="ECO:0000256" key="6">
    <source>
        <dbReference type="ARBA" id="ARBA00022679"/>
    </source>
</evidence>
<comment type="catalytic activity">
    <reaction evidence="7 8">
        <text>D-arabinose 5-phosphate + phosphoenolpyruvate + H2O = 3-deoxy-alpha-D-manno-2-octulosonate-8-phosphate + phosphate</text>
        <dbReference type="Rhea" id="RHEA:14053"/>
        <dbReference type="ChEBI" id="CHEBI:15377"/>
        <dbReference type="ChEBI" id="CHEBI:43474"/>
        <dbReference type="ChEBI" id="CHEBI:57693"/>
        <dbReference type="ChEBI" id="CHEBI:58702"/>
        <dbReference type="ChEBI" id="CHEBI:85985"/>
        <dbReference type="EC" id="2.5.1.55"/>
    </reaction>
</comment>
<dbReference type="Gene3D" id="3.20.20.70">
    <property type="entry name" value="Aldolase class I"/>
    <property type="match status" value="1"/>
</dbReference>
<organism evidence="11 12">
    <name type="scientific">Isosphaera pallida (strain ATCC 43644 / DSM 9630 / IS1B)</name>
    <dbReference type="NCBI Taxonomy" id="575540"/>
    <lineage>
        <taxon>Bacteria</taxon>
        <taxon>Pseudomonadati</taxon>
        <taxon>Planctomycetota</taxon>
        <taxon>Planctomycetia</taxon>
        <taxon>Isosphaerales</taxon>
        <taxon>Isosphaeraceae</taxon>
        <taxon>Isosphaera</taxon>
    </lineage>
</organism>
<dbReference type="PANTHER" id="PTHR21057">
    <property type="entry name" value="PHOSPHO-2-DEHYDRO-3-DEOXYHEPTONATE ALDOLASE"/>
    <property type="match status" value="1"/>
</dbReference>
<dbReference type="EC" id="2.5.1.55" evidence="8"/>
<evidence type="ECO:0000259" key="10">
    <source>
        <dbReference type="Pfam" id="PF00793"/>
    </source>
</evidence>
<keyword evidence="6 8" id="KW-0808">Transferase</keyword>
<dbReference type="NCBIfam" id="TIGR01362">
    <property type="entry name" value="KDO8P_synth"/>
    <property type="match status" value="1"/>
</dbReference>
<comment type="pathway">
    <text evidence="2 8">Bacterial outer membrane biogenesis; lipopolysaccharide biosynthesis.</text>
</comment>
<evidence type="ECO:0000313" key="11">
    <source>
        <dbReference type="EMBL" id="ADV62620.1"/>
    </source>
</evidence>
<dbReference type="SUPFAM" id="SSF51569">
    <property type="entry name" value="Aldolase"/>
    <property type="match status" value="1"/>
</dbReference>
<feature type="domain" description="DAHP synthetase I/KDSA" evidence="10">
    <location>
        <begin position="41"/>
        <end position="294"/>
    </location>
</feature>
<dbReference type="OrthoDB" id="9780456at2"/>
<dbReference type="UniPathway" id="UPA00357">
    <property type="reaction ID" value="UER00474"/>
</dbReference>